<evidence type="ECO:0008006" key="3">
    <source>
        <dbReference type="Google" id="ProtNLM"/>
    </source>
</evidence>
<reference evidence="1" key="1">
    <citation type="journal article" date="2020" name="Stud. Mycol.">
        <title>101 Dothideomycetes genomes: a test case for predicting lifestyles and emergence of pathogens.</title>
        <authorList>
            <person name="Haridas S."/>
            <person name="Albert R."/>
            <person name="Binder M."/>
            <person name="Bloem J."/>
            <person name="Labutti K."/>
            <person name="Salamov A."/>
            <person name="Andreopoulos B."/>
            <person name="Baker S."/>
            <person name="Barry K."/>
            <person name="Bills G."/>
            <person name="Bluhm B."/>
            <person name="Cannon C."/>
            <person name="Castanera R."/>
            <person name="Culley D."/>
            <person name="Daum C."/>
            <person name="Ezra D."/>
            <person name="Gonzalez J."/>
            <person name="Henrissat B."/>
            <person name="Kuo A."/>
            <person name="Liang C."/>
            <person name="Lipzen A."/>
            <person name="Lutzoni F."/>
            <person name="Magnuson J."/>
            <person name="Mondo S."/>
            <person name="Nolan M."/>
            <person name="Ohm R."/>
            <person name="Pangilinan J."/>
            <person name="Park H.-J."/>
            <person name="Ramirez L."/>
            <person name="Alfaro M."/>
            <person name="Sun H."/>
            <person name="Tritt A."/>
            <person name="Yoshinaga Y."/>
            <person name="Zwiers L.-H."/>
            <person name="Turgeon B."/>
            <person name="Goodwin S."/>
            <person name="Spatafora J."/>
            <person name="Crous P."/>
            <person name="Grigoriev I."/>
        </authorList>
    </citation>
    <scope>NUCLEOTIDE SEQUENCE</scope>
    <source>
        <strain evidence="1">CBS 627.86</strain>
    </source>
</reference>
<gene>
    <name evidence="1" type="ORF">BDV96DRAFT_571155</name>
</gene>
<dbReference type="EMBL" id="ML977318">
    <property type="protein sequence ID" value="KAF2117952.1"/>
    <property type="molecule type" value="Genomic_DNA"/>
</dbReference>
<feature type="non-terminal residue" evidence="1">
    <location>
        <position position="1"/>
    </location>
</feature>
<proteinExistence type="predicted"/>
<dbReference type="OrthoDB" id="3768645at2759"/>
<name>A0A6A5ZEQ1_9PLEO</name>
<evidence type="ECO:0000313" key="2">
    <source>
        <dbReference type="Proteomes" id="UP000799770"/>
    </source>
</evidence>
<dbReference type="AlphaFoldDB" id="A0A6A5ZEQ1"/>
<protein>
    <recommendedName>
        <fullName evidence="3">F-box domain-containing protein</fullName>
    </recommendedName>
</protein>
<sequence length="410" mass="47816">MWPYDGPMDYSWHRNDNNELFFGDGNGWRPIERARSLSVGDCFTRHDLWRAWHSIYTLHRPQPSIWIRELQRGNIDVLVALILGHLPSLTKLVLGFGYLHHAQFIPAIFRHKLMERFIQTKEPYLKSLKTVELALDTPQYAVSYWSDLDLLRPFFFVSTIEKFHAGLVEPWLFAWPGTRPICPSMTTLVLCRSGIEEDTLNQILSATPALKHLTYDHQRNTDWTYELPEPANAYQIRCWRLNVALSQVKKTLQTLAIRIKFYAHEHQLGVPDVYNYDGPSGVAGRLTILKDMPQLQRLEIPWEVLFGWDIAIPTSWSDSLPPSLQEICLRDDSCIVAGYEWIEDVTFDRAVQLLDCYPESFMKLKRVDLAHVFDYNYRMGRLNKHDERLRAMFNSEGIGFDSILEQEGLE</sequence>
<keyword evidence="2" id="KW-1185">Reference proteome</keyword>
<accession>A0A6A5ZEQ1</accession>
<organism evidence="1 2">
    <name type="scientific">Lophiotrema nucula</name>
    <dbReference type="NCBI Taxonomy" id="690887"/>
    <lineage>
        <taxon>Eukaryota</taxon>
        <taxon>Fungi</taxon>
        <taxon>Dikarya</taxon>
        <taxon>Ascomycota</taxon>
        <taxon>Pezizomycotina</taxon>
        <taxon>Dothideomycetes</taxon>
        <taxon>Pleosporomycetidae</taxon>
        <taxon>Pleosporales</taxon>
        <taxon>Lophiotremataceae</taxon>
        <taxon>Lophiotrema</taxon>
    </lineage>
</organism>
<dbReference type="Proteomes" id="UP000799770">
    <property type="component" value="Unassembled WGS sequence"/>
</dbReference>
<evidence type="ECO:0000313" key="1">
    <source>
        <dbReference type="EMBL" id="KAF2117952.1"/>
    </source>
</evidence>